<dbReference type="InterPro" id="IPR027012">
    <property type="entry name" value="Enkurin_dom"/>
</dbReference>
<feature type="compositionally biased region" description="Polar residues" evidence="1">
    <location>
        <begin position="154"/>
        <end position="164"/>
    </location>
</feature>
<reference evidence="3 4" key="1">
    <citation type="submission" date="2021-02" db="EMBL/GenBank/DDBJ databases">
        <title>Variation within the Batrachochytrium salamandrivorans European outbreak.</title>
        <authorList>
            <person name="Kelly M."/>
            <person name="Pasmans F."/>
            <person name="Shea T.P."/>
            <person name="Munoz J.F."/>
            <person name="Carranza S."/>
            <person name="Cuomo C.A."/>
            <person name="Martel A."/>
        </authorList>
    </citation>
    <scope>NUCLEOTIDE SEQUENCE [LARGE SCALE GENOMIC DNA]</scope>
    <source>
        <strain evidence="3 4">AMFP18/2</strain>
    </source>
</reference>
<gene>
    <name evidence="3" type="ORF">BASA50_004783</name>
</gene>
<feature type="region of interest" description="Disordered" evidence="1">
    <location>
        <begin position="1"/>
        <end position="23"/>
    </location>
</feature>
<dbReference type="EMBL" id="JAFCIX010000172">
    <property type="protein sequence ID" value="KAH6597025.1"/>
    <property type="molecule type" value="Genomic_DNA"/>
</dbReference>
<evidence type="ECO:0000313" key="4">
    <source>
        <dbReference type="Proteomes" id="UP001648503"/>
    </source>
</evidence>
<evidence type="ECO:0000259" key="2">
    <source>
        <dbReference type="Pfam" id="PF13864"/>
    </source>
</evidence>
<protein>
    <recommendedName>
        <fullName evidence="2">Enkurin domain-containing protein</fullName>
    </recommendedName>
</protein>
<name>A0ABQ8FFB0_9FUNG</name>
<accession>A0ABQ8FFB0</accession>
<comment type="caution">
    <text evidence="3">The sequence shown here is derived from an EMBL/GenBank/DDBJ whole genome shotgun (WGS) entry which is preliminary data.</text>
</comment>
<feature type="compositionally biased region" description="Polar residues" evidence="1">
    <location>
        <begin position="128"/>
        <end position="141"/>
    </location>
</feature>
<feature type="domain" description="Enkurin" evidence="2">
    <location>
        <begin position="256"/>
        <end position="329"/>
    </location>
</feature>
<evidence type="ECO:0000256" key="1">
    <source>
        <dbReference type="SAM" id="MobiDB-lite"/>
    </source>
</evidence>
<evidence type="ECO:0000313" key="3">
    <source>
        <dbReference type="EMBL" id="KAH6597025.1"/>
    </source>
</evidence>
<keyword evidence="4" id="KW-1185">Reference proteome</keyword>
<proteinExistence type="predicted"/>
<sequence>MSMPRQKSKAQMDMPSDPQEESVYTLIQHSLTPKNTSKPLHRSSFAEAVRVNFHAARKISKPMSVPRTAMTSSMSPLIVPASRANSLSCLPSNKLPPISPRHRFDCSANVARDQTSVATTRYNESLNHVSKISNPSLQQTPRHLPPLPNHERFTTSSSQRTNRTILPAERHNRPSTRSKHVKKDSLPPSDASLKSSKSVAPAAEEYHTRNRSAHRNAHPIAKNTPTATRSIHAKMTSVHDVNSTRDVFESAANKNVDAIQAVPGTHTTAAMSDVERNSVIKILRKDLAKAMVLYGKLPITHETPSRLQRKRALEQKIYDLEHNIQTISNGESICVG</sequence>
<feature type="region of interest" description="Disordered" evidence="1">
    <location>
        <begin position="128"/>
        <end position="227"/>
    </location>
</feature>
<organism evidence="3 4">
    <name type="scientific">Batrachochytrium salamandrivorans</name>
    <dbReference type="NCBI Taxonomy" id="1357716"/>
    <lineage>
        <taxon>Eukaryota</taxon>
        <taxon>Fungi</taxon>
        <taxon>Fungi incertae sedis</taxon>
        <taxon>Chytridiomycota</taxon>
        <taxon>Chytridiomycota incertae sedis</taxon>
        <taxon>Chytridiomycetes</taxon>
        <taxon>Rhizophydiales</taxon>
        <taxon>Rhizophydiales incertae sedis</taxon>
        <taxon>Batrachochytrium</taxon>
    </lineage>
</organism>
<feature type="compositionally biased region" description="Basic residues" evidence="1">
    <location>
        <begin position="173"/>
        <end position="182"/>
    </location>
</feature>
<dbReference type="Pfam" id="PF13864">
    <property type="entry name" value="Enkurin"/>
    <property type="match status" value="1"/>
</dbReference>
<dbReference type="Proteomes" id="UP001648503">
    <property type="component" value="Unassembled WGS sequence"/>
</dbReference>